<dbReference type="PRINTS" id="PR00721">
    <property type="entry name" value="STOMATIN"/>
</dbReference>
<dbReference type="EMBL" id="JAAHFQ010000378">
    <property type="protein sequence ID" value="NER29504.1"/>
    <property type="molecule type" value="Genomic_DNA"/>
</dbReference>
<comment type="caution">
    <text evidence="4">The sequence shown here is derived from an EMBL/GenBank/DDBJ whole genome shotgun (WGS) entry which is preliminary data.</text>
</comment>
<reference evidence="4" key="1">
    <citation type="submission" date="2019-11" db="EMBL/GenBank/DDBJ databases">
        <title>Genomic insights into an expanded diversity of filamentous marine cyanobacteria reveals the extraordinary biosynthetic potential of Moorea and Okeania.</title>
        <authorList>
            <person name="Ferreira Leao T."/>
            <person name="Wang M."/>
            <person name="Moss N."/>
            <person name="Da Silva R."/>
            <person name="Sanders J."/>
            <person name="Nurk S."/>
            <person name="Gurevich A."/>
            <person name="Humphrey G."/>
            <person name="Reher R."/>
            <person name="Zhu Q."/>
            <person name="Belda-Ferre P."/>
            <person name="Glukhov E."/>
            <person name="Rex R."/>
            <person name="Dorrestein P.C."/>
            <person name="Knight R."/>
            <person name="Pevzner P."/>
            <person name="Gerwick W.H."/>
            <person name="Gerwick L."/>
        </authorList>
    </citation>
    <scope>NUCLEOTIDE SEQUENCE</scope>
    <source>
        <strain evidence="4">SIO1C4</strain>
    </source>
</reference>
<sequence length="288" mass="32093">MDPVLSILVPMVLVAFGYTVGAARIINQGNEALVERLGKKHRKLEAGLNFVVPVIDRIAVEESTRERVLDTKPRQAITKDNVSVSIDAVVFWKIVDLDKAYYNVEDVEDAMKNLVLTRLRSLIGEMELDATYSSMDYMNRTLLEHVAEATADWGVQVVRVEVQEIEVPESVRESLEKKRIAESEKQAAIERAEGEKEAEISKAEGTVKSLQLISKALREQSNSKDVLQYLIAQRYVEANEKLGESDNSKVVFMDPARLSEAVTDLLGEPESPISSKGHGNGSIRPQDQ</sequence>
<evidence type="ECO:0000259" key="3">
    <source>
        <dbReference type="SMART" id="SM00244"/>
    </source>
</evidence>
<dbReference type="PANTHER" id="PTHR43327">
    <property type="entry name" value="STOMATIN-LIKE PROTEIN 2, MITOCHONDRIAL"/>
    <property type="match status" value="1"/>
</dbReference>
<dbReference type="InterPro" id="IPR036013">
    <property type="entry name" value="Band_7/SPFH_dom_sf"/>
</dbReference>
<protein>
    <submittedName>
        <fullName evidence="4">SPFH/Band 7/PHB domain protein</fullName>
    </submittedName>
</protein>
<evidence type="ECO:0000256" key="1">
    <source>
        <dbReference type="ARBA" id="ARBA00008164"/>
    </source>
</evidence>
<dbReference type="Pfam" id="PF01145">
    <property type="entry name" value="Band_7"/>
    <property type="match status" value="1"/>
</dbReference>
<dbReference type="InterPro" id="IPR001972">
    <property type="entry name" value="Stomatin_HflK_fam"/>
</dbReference>
<feature type="region of interest" description="Disordered" evidence="2">
    <location>
        <begin position="262"/>
        <end position="288"/>
    </location>
</feature>
<accession>A0A6B3NHL0</accession>
<dbReference type="PANTHER" id="PTHR43327:SF10">
    <property type="entry name" value="STOMATIN-LIKE PROTEIN 2, MITOCHONDRIAL"/>
    <property type="match status" value="1"/>
</dbReference>
<dbReference type="InterPro" id="IPR050710">
    <property type="entry name" value="Band7/mec-2_domain"/>
</dbReference>
<dbReference type="SUPFAM" id="SSF117892">
    <property type="entry name" value="Band 7/SPFH domain"/>
    <property type="match status" value="1"/>
</dbReference>
<dbReference type="CDD" id="cd08829">
    <property type="entry name" value="SPFH_paraslipin"/>
    <property type="match status" value="1"/>
</dbReference>
<evidence type="ECO:0000256" key="2">
    <source>
        <dbReference type="SAM" id="MobiDB-lite"/>
    </source>
</evidence>
<dbReference type="InterPro" id="IPR001107">
    <property type="entry name" value="Band_7"/>
</dbReference>
<dbReference type="FunFam" id="3.30.479.30:FF:000004">
    <property type="entry name" value="Putative membrane protease family, stomatin"/>
    <property type="match status" value="1"/>
</dbReference>
<dbReference type="SMART" id="SM00244">
    <property type="entry name" value="PHB"/>
    <property type="match status" value="1"/>
</dbReference>
<dbReference type="AlphaFoldDB" id="A0A6B3NHL0"/>
<proteinExistence type="inferred from homology"/>
<comment type="similarity">
    <text evidence="1">Belongs to the band 7/mec-2 family.</text>
</comment>
<dbReference type="GO" id="GO:0098552">
    <property type="term" value="C:side of membrane"/>
    <property type="evidence" value="ECO:0007669"/>
    <property type="project" value="UniProtKB-ARBA"/>
</dbReference>
<dbReference type="GO" id="GO:0005886">
    <property type="term" value="C:plasma membrane"/>
    <property type="evidence" value="ECO:0007669"/>
    <property type="project" value="UniProtKB-ARBA"/>
</dbReference>
<gene>
    <name evidence="4" type="ORF">F6J89_18230</name>
</gene>
<feature type="domain" description="Band 7" evidence="3">
    <location>
        <begin position="21"/>
        <end position="179"/>
    </location>
</feature>
<evidence type="ECO:0000313" key="4">
    <source>
        <dbReference type="EMBL" id="NER29504.1"/>
    </source>
</evidence>
<organism evidence="4">
    <name type="scientific">Symploca sp. SIO1C4</name>
    <dbReference type="NCBI Taxonomy" id="2607765"/>
    <lineage>
        <taxon>Bacteria</taxon>
        <taxon>Bacillati</taxon>
        <taxon>Cyanobacteriota</taxon>
        <taxon>Cyanophyceae</taxon>
        <taxon>Coleofasciculales</taxon>
        <taxon>Coleofasciculaceae</taxon>
        <taxon>Symploca</taxon>
    </lineage>
</organism>
<dbReference type="Gene3D" id="3.30.479.30">
    <property type="entry name" value="Band 7 domain"/>
    <property type="match status" value="1"/>
</dbReference>
<name>A0A6B3NHL0_9CYAN</name>